<organism evidence="8 9">
    <name type="scientific">Ephemerocybe angulata</name>
    <dbReference type="NCBI Taxonomy" id="980116"/>
    <lineage>
        <taxon>Eukaryota</taxon>
        <taxon>Fungi</taxon>
        <taxon>Dikarya</taxon>
        <taxon>Basidiomycota</taxon>
        <taxon>Agaricomycotina</taxon>
        <taxon>Agaricomycetes</taxon>
        <taxon>Agaricomycetidae</taxon>
        <taxon>Agaricales</taxon>
        <taxon>Agaricineae</taxon>
        <taxon>Psathyrellaceae</taxon>
        <taxon>Ephemerocybe</taxon>
    </lineage>
</organism>
<dbReference type="Proteomes" id="UP000541558">
    <property type="component" value="Unassembled WGS sequence"/>
</dbReference>
<comment type="caution">
    <text evidence="8">The sequence shown here is derived from an EMBL/GenBank/DDBJ whole genome shotgun (WGS) entry which is preliminary data.</text>
</comment>
<protein>
    <recommendedName>
        <fullName evidence="3">3-hydroxyisobutyryl-CoA hydrolase</fullName>
        <ecNumber evidence="3">3.1.2.4</ecNumber>
    </recommendedName>
    <alternativeName>
        <fullName evidence="6">3-hydroxyisobutyryl-coenzyme A hydrolase</fullName>
    </alternativeName>
</protein>
<evidence type="ECO:0000256" key="4">
    <source>
        <dbReference type="ARBA" id="ARBA00022801"/>
    </source>
</evidence>
<gene>
    <name evidence="8" type="ORF">D9611_004828</name>
</gene>
<keyword evidence="9" id="KW-1185">Reference proteome</keyword>
<dbReference type="FunFam" id="3.90.226.10:FF:000026">
    <property type="entry name" value="3-hydroxyisobutyryl-CoA hydrolase, mitochondrial"/>
    <property type="match status" value="1"/>
</dbReference>
<dbReference type="GO" id="GO:0005739">
    <property type="term" value="C:mitochondrion"/>
    <property type="evidence" value="ECO:0007669"/>
    <property type="project" value="UniProtKB-SubCell"/>
</dbReference>
<evidence type="ECO:0000256" key="6">
    <source>
        <dbReference type="ARBA" id="ARBA00031181"/>
    </source>
</evidence>
<sequence>MLRLSVRGMSGRAASVAAQRTRAIGQQLRMASTSAEEASSPVLFESNNGLRTYVLNRPKKLNALDTPTLNLLRPRIEEWNKSELCGIVLGTGAGRAFCAGGDVASVVDNAAKPETRPAAIEFFKKEFELDYILASLRKPYVAIMDGITMGGGAGLAAGAQFRIATEKTVFAMPETKIGYFPDVGGSYYLPKLDGELGTYLALTGDSLKGRAVFEHGLATHFIPSRRVPLLLQRLADLDQPSLAVIDQTIEELSSEIDEAESRSSLIGPTRVAIDAVFSHSKVEDIFKDLQGLCKHEDESISTWASRTLEQLKERSPTSLKVTLAALRRGKKLHLQDALSLELNIAAAFCSGATNDFQTGVKAVLVEKAGGRPAWSPSEVSEVTEKTVEKFLAIDSESPYKLEVPTSVLEVHNGRRYTQFALPTEREIMEAVTGSHANAGDMGVTAEEIVALFERLRPGKHGVREKVQEVLARKCTLIDNADGNFVWLKWIH</sequence>
<name>A0A8H5EXL9_9AGAR</name>
<dbReference type="InterPro" id="IPR032259">
    <property type="entry name" value="HIBYL-CoA-H"/>
</dbReference>
<dbReference type="GO" id="GO:0003860">
    <property type="term" value="F:3-hydroxyisobutyryl-CoA hydrolase activity"/>
    <property type="evidence" value="ECO:0007669"/>
    <property type="project" value="UniProtKB-EC"/>
</dbReference>
<evidence type="ECO:0000256" key="3">
    <source>
        <dbReference type="ARBA" id="ARBA00011915"/>
    </source>
</evidence>
<dbReference type="CDD" id="cd06558">
    <property type="entry name" value="crotonase-like"/>
    <property type="match status" value="1"/>
</dbReference>
<dbReference type="AlphaFoldDB" id="A0A8H5EXL9"/>
<reference evidence="8 9" key="1">
    <citation type="journal article" date="2020" name="ISME J.">
        <title>Uncovering the hidden diversity of litter-decomposition mechanisms in mushroom-forming fungi.</title>
        <authorList>
            <person name="Floudas D."/>
            <person name="Bentzer J."/>
            <person name="Ahren D."/>
            <person name="Johansson T."/>
            <person name="Persson P."/>
            <person name="Tunlid A."/>
        </authorList>
    </citation>
    <scope>NUCLEOTIDE SEQUENCE [LARGE SCALE GENOMIC DNA]</scope>
    <source>
        <strain evidence="8 9">CBS 175.51</strain>
    </source>
</reference>
<dbReference type="EMBL" id="JAACJK010000220">
    <property type="protein sequence ID" value="KAF5315763.1"/>
    <property type="molecule type" value="Genomic_DNA"/>
</dbReference>
<dbReference type="InterPro" id="IPR045004">
    <property type="entry name" value="ECH_dom"/>
</dbReference>
<evidence type="ECO:0000313" key="8">
    <source>
        <dbReference type="EMBL" id="KAF5315763.1"/>
    </source>
</evidence>
<dbReference type="OrthoDB" id="1737613at2759"/>
<proteinExistence type="predicted"/>
<comment type="catalytic activity">
    <reaction evidence="1">
        <text>3-hydroxy-2-methylpropanoyl-CoA + H2O = 3-hydroxy-2-methylpropanoate + CoA + H(+)</text>
        <dbReference type="Rhea" id="RHEA:20888"/>
        <dbReference type="ChEBI" id="CHEBI:11805"/>
        <dbReference type="ChEBI" id="CHEBI:15377"/>
        <dbReference type="ChEBI" id="CHEBI:15378"/>
        <dbReference type="ChEBI" id="CHEBI:57287"/>
        <dbReference type="ChEBI" id="CHEBI:57340"/>
        <dbReference type="EC" id="3.1.2.4"/>
    </reaction>
</comment>
<evidence type="ECO:0000313" key="9">
    <source>
        <dbReference type="Proteomes" id="UP000541558"/>
    </source>
</evidence>
<keyword evidence="4" id="KW-0378">Hydrolase</keyword>
<keyword evidence="5" id="KW-0496">Mitochondrion</keyword>
<dbReference type="Pfam" id="PF16113">
    <property type="entry name" value="ECH_2"/>
    <property type="match status" value="1"/>
</dbReference>
<evidence type="ECO:0000256" key="2">
    <source>
        <dbReference type="ARBA" id="ARBA00004173"/>
    </source>
</evidence>
<accession>A0A8H5EXL9</accession>
<dbReference type="SUPFAM" id="SSF52096">
    <property type="entry name" value="ClpP/crotonase"/>
    <property type="match status" value="1"/>
</dbReference>
<evidence type="ECO:0000256" key="5">
    <source>
        <dbReference type="ARBA" id="ARBA00023128"/>
    </source>
</evidence>
<comment type="subcellular location">
    <subcellularLocation>
        <location evidence="2">Mitochondrion</location>
    </subcellularLocation>
</comment>
<feature type="domain" description="Enoyl-CoA hydratase/isomerase" evidence="7">
    <location>
        <begin position="51"/>
        <end position="391"/>
    </location>
</feature>
<evidence type="ECO:0000256" key="1">
    <source>
        <dbReference type="ARBA" id="ARBA00001709"/>
    </source>
</evidence>
<dbReference type="PANTHER" id="PTHR43176">
    <property type="entry name" value="3-HYDROXYISOBUTYRYL-COA HYDROLASE-RELATED"/>
    <property type="match status" value="1"/>
</dbReference>
<dbReference type="NCBIfam" id="NF004127">
    <property type="entry name" value="PRK05617.1"/>
    <property type="match status" value="1"/>
</dbReference>
<dbReference type="Gene3D" id="3.90.226.10">
    <property type="entry name" value="2-enoyl-CoA Hydratase, Chain A, domain 1"/>
    <property type="match status" value="1"/>
</dbReference>
<dbReference type="InterPro" id="IPR029045">
    <property type="entry name" value="ClpP/crotonase-like_dom_sf"/>
</dbReference>
<dbReference type="EC" id="3.1.2.4" evidence="3"/>
<evidence type="ECO:0000259" key="7">
    <source>
        <dbReference type="Pfam" id="PF16113"/>
    </source>
</evidence>
<dbReference type="PANTHER" id="PTHR43176:SF3">
    <property type="entry name" value="3-HYDROXYISOBUTYRYL-COA HYDROLASE, MITOCHONDRIAL"/>
    <property type="match status" value="1"/>
</dbReference>
<dbReference type="GO" id="GO:0006574">
    <property type="term" value="P:L-valine catabolic process"/>
    <property type="evidence" value="ECO:0007669"/>
    <property type="project" value="TreeGrafter"/>
</dbReference>